<protein>
    <submittedName>
        <fullName evidence="2">Uncharacterized protein</fullName>
    </submittedName>
</protein>
<sequence length="295" mass="33461">MPGHLTQCKTQHQSSRKAPNPGQAPAHFLANSSPENLFLPYRFSPPRNALRRGFLAGSNARTFPSNSLLTTLDQLLIVTLQFAEETAYLISYLPEAAMDHVHRILAELSGESRDIALRRALEETARDHLIRLLVHEDYDQIRLWYADDVTMVVGLDTTLDGEILKGHEEIAEHYLNVHEQTEVLMIPVLTIADRGRVTVYTETFYKWLGKVDKESLLDSGCDIEEPVEAPFVGWPAVSHYDVLKVREVVVFDLDDQMKVRRIECRQLGQDNLGQVSMDAQAQMSEKLKVRIQGDI</sequence>
<comment type="caution">
    <text evidence="2">The sequence shown here is derived from an EMBL/GenBank/DDBJ whole genome shotgun (WGS) entry which is preliminary data.</text>
</comment>
<evidence type="ECO:0000313" key="3">
    <source>
        <dbReference type="Proteomes" id="UP000781932"/>
    </source>
</evidence>
<keyword evidence="3" id="KW-1185">Reference proteome</keyword>
<gene>
    <name evidence="2" type="ORF">CkaCkLH20_11584</name>
</gene>
<accession>A0A9P6HTW7</accession>
<name>A0A9P6HTW7_9PEZI</name>
<dbReference type="GeneID" id="62167372"/>
<reference evidence="2" key="2">
    <citation type="submission" date="2020-11" db="EMBL/GenBank/DDBJ databases">
        <title>Whole genome sequencing of Colletotrichum sp.</title>
        <authorList>
            <person name="Li H."/>
        </authorList>
    </citation>
    <scope>NUCLEOTIDE SEQUENCE</scope>
    <source>
        <strain evidence="2">CkLH20</strain>
    </source>
</reference>
<dbReference type="EMBL" id="JAATWM020000049">
    <property type="protein sequence ID" value="KAF9870912.1"/>
    <property type="molecule type" value="Genomic_DNA"/>
</dbReference>
<evidence type="ECO:0000256" key="1">
    <source>
        <dbReference type="SAM" id="MobiDB-lite"/>
    </source>
</evidence>
<organism evidence="2 3">
    <name type="scientific">Colletotrichum karsti</name>
    <dbReference type="NCBI Taxonomy" id="1095194"/>
    <lineage>
        <taxon>Eukaryota</taxon>
        <taxon>Fungi</taxon>
        <taxon>Dikarya</taxon>
        <taxon>Ascomycota</taxon>
        <taxon>Pezizomycotina</taxon>
        <taxon>Sordariomycetes</taxon>
        <taxon>Hypocreomycetidae</taxon>
        <taxon>Glomerellales</taxon>
        <taxon>Glomerellaceae</taxon>
        <taxon>Colletotrichum</taxon>
        <taxon>Colletotrichum boninense species complex</taxon>
    </lineage>
</organism>
<feature type="compositionally biased region" description="Polar residues" evidence="1">
    <location>
        <begin position="7"/>
        <end position="17"/>
    </location>
</feature>
<feature type="region of interest" description="Disordered" evidence="1">
    <location>
        <begin position="1"/>
        <end position="29"/>
    </location>
</feature>
<reference evidence="2" key="1">
    <citation type="submission" date="2020-03" db="EMBL/GenBank/DDBJ databases">
        <authorList>
            <person name="He L."/>
        </authorList>
    </citation>
    <scope>NUCLEOTIDE SEQUENCE</scope>
    <source>
        <strain evidence="2">CkLH20</strain>
    </source>
</reference>
<dbReference type="InterPro" id="IPR032710">
    <property type="entry name" value="NTF2-like_dom_sf"/>
</dbReference>
<dbReference type="RefSeq" id="XP_038740373.1">
    <property type="nucleotide sequence ID" value="XM_038894298.1"/>
</dbReference>
<dbReference type="SUPFAM" id="SSF54427">
    <property type="entry name" value="NTF2-like"/>
    <property type="match status" value="1"/>
</dbReference>
<evidence type="ECO:0000313" key="2">
    <source>
        <dbReference type="EMBL" id="KAF9870912.1"/>
    </source>
</evidence>
<proteinExistence type="predicted"/>
<dbReference type="AlphaFoldDB" id="A0A9P6HTW7"/>
<dbReference type="OrthoDB" id="4828938at2759"/>
<dbReference type="Proteomes" id="UP000781932">
    <property type="component" value="Unassembled WGS sequence"/>
</dbReference>